<feature type="transmembrane region" description="Helical" evidence="8">
    <location>
        <begin position="388"/>
        <end position="406"/>
    </location>
</feature>
<feature type="transmembrane region" description="Helical" evidence="8">
    <location>
        <begin position="153"/>
        <end position="172"/>
    </location>
</feature>
<evidence type="ECO:0000259" key="9">
    <source>
        <dbReference type="Pfam" id="PF00909"/>
    </source>
</evidence>
<dbReference type="InterPro" id="IPR029020">
    <property type="entry name" value="Ammonium/urea_transptr"/>
</dbReference>
<dbReference type="InterPro" id="IPR001905">
    <property type="entry name" value="Ammonium_transpt"/>
</dbReference>
<dbReference type="GO" id="GO:0005886">
    <property type="term" value="C:plasma membrane"/>
    <property type="evidence" value="ECO:0007669"/>
    <property type="project" value="UniProtKB-SubCell"/>
</dbReference>
<evidence type="ECO:0000256" key="7">
    <source>
        <dbReference type="ARBA" id="ARBA00023177"/>
    </source>
</evidence>
<dbReference type="PANTHER" id="PTHR11730">
    <property type="entry name" value="AMMONIUM TRANSPORTER"/>
    <property type="match status" value="1"/>
</dbReference>
<keyword evidence="3 8" id="KW-0813">Transport</keyword>
<feature type="transmembrane region" description="Helical" evidence="8">
    <location>
        <begin position="418"/>
        <end position="436"/>
    </location>
</feature>
<comment type="caution">
    <text evidence="10">The sequence shown here is derived from an EMBL/GenBank/DDBJ whole genome shotgun (WGS) entry which is preliminary data.</text>
</comment>
<protein>
    <recommendedName>
        <fullName evidence="8">Ammonium transporter</fullName>
    </recommendedName>
</protein>
<feature type="transmembrane region" description="Helical" evidence="8">
    <location>
        <begin position="112"/>
        <end position="132"/>
    </location>
</feature>
<dbReference type="SUPFAM" id="SSF111352">
    <property type="entry name" value="Ammonium transporter"/>
    <property type="match status" value="1"/>
</dbReference>
<feature type="transmembrane region" description="Helical" evidence="8">
    <location>
        <begin position="219"/>
        <end position="240"/>
    </location>
</feature>
<evidence type="ECO:0000256" key="6">
    <source>
        <dbReference type="ARBA" id="ARBA00023136"/>
    </source>
</evidence>
<dbReference type="GO" id="GO:0008519">
    <property type="term" value="F:ammonium channel activity"/>
    <property type="evidence" value="ECO:0007669"/>
    <property type="project" value="InterPro"/>
</dbReference>
<feature type="transmembrane region" description="Helical" evidence="8">
    <location>
        <begin position="331"/>
        <end position="357"/>
    </location>
</feature>
<organism evidence="10 11">
    <name type="scientific">Desulfonema ishimotonii</name>
    <dbReference type="NCBI Taxonomy" id="45657"/>
    <lineage>
        <taxon>Bacteria</taxon>
        <taxon>Pseudomonadati</taxon>
        <taxon>Thermodesulfobacteriota</taxon>
        <taxon>Desulfobacteria</taxon>
        <taxon>Desulfobacterales</taxon>
        <taxon>Desulfococcaceae</taxon>
        <taxon>Desulfonema</taxon>
    </lineage>
</organism>
<dbReference type="PANTHER" id="PTHR11730:SF6">
    <property type="entry name" value="AMMONIUM TRANSPORTER"/>
    <property type="match status" value="1"/>
</dbReference>
<reference evidence="11" key="2">
    <citation type="submission" date="2019-01" db="EMBL/GenBank/DDBJ databases">
        <title>Genome sequence of Desulfonema ishimotonii strain Tokyo 01.</title>
        <authorList>
            <person name="Fukui M."/>
        </authorList>
    </citation>
    <scope>NUCLEOTIDE SEQUENCE [LARGE SCALE GENOMIC DNA]</scope>
    <source>
        <strain evidence="11">Tokyo 01</strain>
    </source>
</reference>
<sequence length="510" mass="54279">MIRTGSISSTVRYFAFLFAIAIVISASLWGGHPAMAEDSEAVSAAIATYPETLFQGKSQADIRKELPVSGAYRDEVTPIEEAVEVSVNGKTETVSIVRYLTDIEIFQYRGDVLWTCIAAFLVFIMQAGFAMVESGFTRAKNAVNIMMKNIMDFCIGTCAFLAIGFHIMFAGPDESLFFLGKTAAIQWGFAFWLFQCVFAATTATIVSGGVAERTKFTSYLIYSVVICAFVYPVFGNWAWGSLLDSSGWLEGVLGVGFYDFAGSTVVHSIGGWLALAGAIVIGPRIGKFDAEGNPRAIPGHNLPFAVIGGFILWLGWFGFNPGSTTTFDGNLARIAVMTNIAGAAGGIGAMIAIWTYAKKPDVGMTVNGFLAGMVAICTAVDVVNAIGALIIGLVAGVLVVFSVIFIERKLKIDDPVGCISVHGVCGAWGTLAYAFFGVESFSPTVLLAQLIGIGVAFAWAFGTGMALFLGIKHTVGLRVSAEEEENGLDIEEHGNEAYAGLHIDPHHTSI</sequence>
<accession>A0A401FQB0</accession>
<feature type="transmembrane region" description="Helical" evidence="8">
    <location>
        <begin position="260"/>
        <end position="281"/>
    </location>
</feature>
<name>A0A401FQB0_9BACT</name>
<dbReference type="PROSITE" id="PS01219">
    <property type="entry name" value="AMMONIUM_TRANSP"/>
    <property type="match status" value="1"/>
</dbReference>
<dbReference type="AlphaFoldDB" id="A0A401FQB0"/>
<feature type="transmembrane region" description="Helical" evidence="8">
    <location>
        <begin position="302"/>
        <end position="319"/>
    </location>
</feature>
<feature type="transmembrane region" description="Helical" evidence="8">
    <location>
        <begin position="12"/>
        <end position="30"/>
    </location>
</feature>
<keyword evidence="7 8" id="KW-0924">Ammonia transport</keyword>
<proteinExistence type="inferred from homology"/>
<feature type="transmembrane region" description="Helical" evidence="8">
    <location>
        <begin position="448"/>
        <end position="471"/>
    </location>
</feature>
<evidence type="ECO:0000256" key="1">
    <source>
        <dbReference type="ARBA" id="ARBA00004141"/>
    </source>
</evidence>
<feature type="transmembrane region" description="Helical" evidence="8">
    <location>
        <begin position="184"/>
        <end position="207"/>
    </location>
</feature>
<dbReference type="Proteomes" id="UP000288096">
    <property type="component" value="Unassembled WGS sequence"/>
</dbReference>
<reference evidence="11" key="1">
    <citation type="submission" date="2017-11" db="EMBL/GenBank/DDBJ databases">
        <authorList>
            <person name="Watanabe M."/>
            <person name="Kojima H."/>
        </authorList>
    </citation>
    <scope>NUCLEOTIDE SEQUENCE [LARGE SCALE GENOMIC DNA]</scope>
    <source>
        <strain evidence="11">Tokyo 01</strain>
    </source>
</reference>
<dbReference type="RefSeq" id="WP_208022487.1">
    <property type="nucleotide sequence ID" value="NZ_BEXT01000001.1"/>
</dbReference>
<dbReference type="GO" id="GO:0097272">
    <property type="term" value="P:ammonium homeostasis"/>
    <property type="evidence" value="ECO:0007669"/>
    <property type="project" value="TreeGrafter"/>
</dbReference>
<dbReference type="Gene3D" id="1.10.3430.10">
    <property type="entry name" value="Ammonium transporter AmtB like domains"/>
    <property type="match status" value="1"/>
</dbReference>
<dbReference type="EMBL" id="BEXT01000001">
    <property type="protein sequence ID" value="GBC59174.1"/>
    <property type="molecule type" value="Genomic_DNA"/>
</dbReference>
<evidence type="ECO:0000313" key="10">
    <source>
        <dbReference type="EMBL" id="GBC59174.1"/>
    </source>
</evidence>
<comment type="subcellular location">
    <subcellularLocation>
        <location evidence="8">Cell membrane</location>
        <topology evidence="8">Multi-pass membrane protein</topology>
    </subcellularLocation>
    <subcellularLocation>
        <location evidence="1">Membrane</location>
        <topology evidence="1">Multi-pass membrane protein</topology>
    </subcellularLocation>
</comment>
<keyword evidence="4 8" id="KW-0812">Transmembrane</keyword>
<evidence type="ECO:0000256" key="5">
    <source>
        <dbReference type="ARBA" id="ARBA00022989"/>
    </source>
</evidence>
<evidence type="ECO:0000256" key="3">
    <source>
        <dbReference type="ARBA" id="ARBA00022448"/>
    </source>
</evidence>
<feature type="transmembrane region" description="Helical" evidence="8">
    <location>
        <begin position="364"/>
        <end position="382"/>
    </location>
</feature>
<comment type="similarity">
    <text evidence="2 8">Belongs to the ammonia transporter channel (TC 1.A.11.2) family.</text>
</comment>
<dbReference type="Pfam" id="PF00909">
    <property type="entry name" value="Ammonium_transp"/>
    <property type="match status" value="1"/>
</dbReference>
<dbReference type="InterPro" id="IPR024041">
    <property type="entry name" value="NH4_transpt_AmtB-like_dom"/>
</dbReference>
<evidence type="ECO:0000256" key="8">
    <source>
        <dbReference type="RuleBase" id="RU362002"/>
    </source>
</evidence>
<feature type="domain" description="Ammonium transporter AmtB-like" evidence="9">
    <location>
        <begin position="114"/>
        <end position="498"/>
    </location>
</feature>
<gene>
    <name evidence="10" type="ORF">DENIS_0110</name>
</gene>
<dbReference type="InterPro" id="IPR018047">
    <property type="entry name" value="Ammonium_transpt_CS"/>
</dbReference>
<keyword evidence="5 8" id="KW-1133">Transmembrane helix</keyword>
<evidence type="ECO:0000256" key="4">
    <source>
        <dbReference type="ARBA" id="ARBA00022692"/>
    </source>
</evidence>
<evidence type="ECO:0000313" key="11">
    <source>
        <dbReference type="Proteomes" id="UP000288096"/>
    </source>
</evidence>
<keyword evidence="11" id="KW-1185">Reference proteome</keyword>
<evidence type="ECO:0000256" key="2">
    <source>
        <dbReference type="ARBA" id="ARBA00005887"/>
    </source>
</evidence>
<keyword evidence="6 8" id="KW-0472">Membrane</keyword>
<dbReference type="NCBIfam" id="TIGR00836">
    <property type="entry name" value="amt"/>
    <property type="match status" value="1"/>
</dbReference>